<dbReference type="Proteomes" id="UP001054945">
    <property type="component" value="Unassembled WGS sequence"/>
</dbReference>
<evidence type="ECO:0000313" key="2">
    <source>
        <dbReference type="Proteomes" id="UP001054945"/>
    </source>
</evidence>
<comment type="caution">
    <text evidence="1">The sequence shown here is derived from an EMBL/GenBank/DDBJ whole genome shotgun (WGS) entry which is preliminary data.</text>
</comment>
<dbReference type="EMBL" id="BPLR01018198">
    <property type="protein sequence ID" value="GIY97686.1"/>
    <property type="molecule type" value="Genomic_DNA"/>
</dbReference>
<dbReference type="AlphaFoldDB" id="A0AAV4XR80"/>
<evidence type="ECO:0000313" key="1">
    <source>
        <dbReference type="EMBL" id="GIY97686.1"/>
    </source>
</evidence>
<gene>
    <name evidence="1" type="ORF">CEXT_420101</name>
</gene>
<reference evidence="1 2" key="1">
    <citation type="submission" date="2021-06" db="EMBL/GenBank/DDBJ databases">
        <title>Caerostris extrusa draft genome.</title>
        <authorList>
            <person name="Kono N."/>
            <person name="Arakawa K."/>
        </authorList>
    </citation>
    <scope>NUCLEOTIDE SEQUENCE [LARGE SCALE GENOMIC DNA]</scope>
</reference>
<organism evidence="1 2">
    <name type="scientific">Caerostris extrusa</name>
    <name type="common">Bark spider</name>
    <name type="synonym">Caerostris bankana</name>
    <dbReference type="NCBI Taxonomy" id="172846"/>
    <lineage>
        <taxon>Eukaryota</taxon>
        <taxon>Metazoa</taxon>
        <taxon>Ecdysozoa</taxon>
        <taxon>Arthropoda</taxon>
        <taxon>Chelicerata</taxon>
        <taxon>Arachnida</taxon>
        <taxon>Araneae</taxon>
        <taxon>Araneomorphae</taxon>
        <taxon>Entelegynae</taxon>
        <taxon>Araneoidea</taxon>
        <taxon>Araneidae</taxon>
        <taxon>Caerostris</taxon>
    </lineage>
</organism>
<keyword evidence="2" id="KW-1185">Reference proteome</keyword>
<name>A0AAV4XR80_CAEEX</name>
<proteinExistence type="predicted"/>
<sequence length="92" mass="10272">MIKLLSNYKEVGLSSTYCVGRPVSLNVFKSLGGALLYINAREVSREVIDDCDDHLPEFTIKEYENIVNLLDIQPALRISTPLNLSELFGGKL</sequence>
<protein>
    <submittedName>
        <fullName evidence="1">Uncharacterized protein</fullName>
    </submittedName>
</protein>
<accession>A0AAV4XR80</accession>